<gene>
    <name evidence="2" type="ORF">DI396_14005</name>
</gene>
<dbReference type="Proteomes" id="UP000248012">
    <property type="component" value="Unassembled WGS sequence"/>
</dbReference>
<protein>
    <submittedName>
        <fullName evidence="2">Uncharacterized protein</fullName>
    </submittedName>
</protein>
<feature type="signal peptide" evidence="1">
    <location>
        <begin position="1"/>
        <end position="17"/>
    </location>
</feature>
<comment type="caution">
    <text evidence="2">The sequence shown here is derived from an EMBL/GenBank/DDBJ whole genome shotgun (WGS) entry which is preliminary data.</text>
</comment>
<dbReference type="AlphaFoldDB" id="A0A2V4N9S3"/>
<reference evidence="2 3" key="1">
    <citation type="submission" date="2018-05" db="EMBL/GenBank/DDBJ databases">
        <title>Oceanovita maritima gen. nov., sp. nov., a marine bacterium in the family Rhodobacteraceae isolated from surface seawater of Lundu port Xiamen, China.</title>
        <authorList>
            <person name="Hetharua B.H."/>
            <person name="Min D."/>
            <person name="Liao H."/>
            <person name="Tian Y."/>
        </authorList>
    </citation>
    <scope>NUCLEOTIDE SEQUENCE [LARGE SCALE GENOMIC DNA]</scope>
    <source>
        <strain evidence="2 3">FSX-11</strain>
    </source>
</reference>
<accession>A0A2V4N9S3</accession>
<name>A0A2V4N9S3_9RHOB</name>
<keyword evidence="3" id="KW-1185">Reference proteome</keyword>
<organism evidence="2 3">
    <name type="scientific">Litorivita pollutaquae</name>
    <dbReference type="NCBI Taxonomy" id="2200892"/>
    <lineage>
        <taxon>Bacteria</taxon>
        <taxon>Pseudomonadati</taxon>
        <taxon>Pseudomonadota</taxon>
        <taxon>Alphaproteobacteria</taxon>
        <taxon>Rhodobacterales</taxon>
        <taxon>Paracoccaceae</taxon>
        <taxon>Litorivita</taxon>
    </lineage>
</organism>
<dbReference type="EMBL" id="QFVT01000010">
    <property type="protein sequence ID" value="PYC46813.1"/>
    <property type="molecule type" value="Genomic_DNA"/>
</dbReference>
<feature type="chain" id="PRO_5015900957" evidence="1">
    <location>
        <begin position="18"/>
        <end position="190"/>
    </location>
</feature>
<evidence type="ECO:0000256" key="1">
    <source>
        <dbReference type="SAM" id="SignalP"/>
    </source>
</evidence>
<dbReference type="OrthoDB" id="195732at2"/>
<sequence>MLKAAMMATSLSVTSGAAISDDFAAPMQEYFETQVAHWYADPMIVAAIRAQNARNAGLRRAQVLQLDTQWRAEIGQSETPTITPVINGSSADFLRDQVANSGGIISEIFIMDAHGLNVAATGPTSDYWQGDEAKFIETFGRGAGAIHVADVEFDESASAYQGQISAPIVDPVTHAVIGAITIGLNAGMLF</sequence>
<dbReference type="RefSeq" id="WP_110796814.1">
    <property type="nucleotide sequence ID" value="NZ_KZ826489.1"/>
</dbReference>
<keyword evidence="1" id="KW-0732">Signal</keyword>
<evidence type="ECO:0000313" key="3">
    <source>
        <dbReference type="Proteomes" id="UP000248012"/>
    </source>
</evidence>
<evidence type="ECO:0000313" key="2">
    <source>
        <dbReference type="EMBL" id="PYC46813.1"/>
    </source>
</evidence>
<proteinExistence type="predicted"/>